<protein>
    <submittedName>
        <fullName evidence="2">Uncharacterized protein</fullName>
    </submittedName>
</protein>
<dbReference type="PATRIC" id="fig|49338.4.peg.5823"/>
<keyword evidence="1" id="KW-1133">Transmembrane helix</keyword>
<evidence type="ECO:0000256" key="1">
    <source>
        <dbReference type="SAM" id="Phobius"/>
    </source>
</evidence>
<accession>A0A098AUB1</accession>
<feature type="transmembrane region" description="Helical" evidence="1">
    <location>
        <begin position="51"/>
        <end position="84"/>
    </location>
</feature>
<evidence type="ECO:0000313" key="2">
    <source>
        <dbReference type="EMBL" id="CDV96409.1"/>
    </source>
</evidence>
<proteinExistence type="predicted"/>
<dbReference type="EMBL" id="LK996039">
    <property type="protein sequence ID" value="CDV96409.1"/>
    <property type="molecule type" value="Genomic_DNA"/>
</dbReference>
<gene>
    <name evidence="2" type="ORF">DPCES_5411</name>
</gene>
<keyword evidence="1" id="KW-0812">Transmembrane</keyword>
<feature type="transmembrane region" description="Helical" evidence="1">
    <location>
        <begin position="13"/>
        <end position="39"/>
    </location>
</feature>
<keyword evidence="1" id="KW-0472">Membrane</keyword>
<dbReference type="AlphaFoldDB" id="A0A098AUB1"/>
<organism evidence="2">
    <name type="scientific">Desulfitobacterium hafniense</name>
    <name type="common">Desulfitobacterium frappieri</name>
    <dbReference type="NCBI Taxonomy" id="49338"/>
    <lineage>
        <taxon>Bacteria</taxon>
        <taxon>Bacillati</taxon>
        <taxon>Bacillota</taxon>
        <taxon>Clostridia</taxon>
        <taxon>Eubacteriales</taxon>
        <taxon>Desulfitobacteriaceae</taxon>
        <taxon>Desulfitobacterium</taxon>
    </lineage>
</organism>
<reference evidence="2" key="1">
    <citation type="submission" date="2014-07" db="EMBL/GenBank/DDBJ databases">
        <authorList>
            <person name="Hornung V.Bastian."/>
        </authorList>
    </citation>
    <scope>NUCLEOTIDE SEQUENCE</scope>
    <source>
        <strain evidence="2">PCE-S</strain>
    </source>
</reference>
<feature type="transmembrane region" description="Helical" evidence="1">
    <location>
        <begin position="96"/>
        <end position="117"/>
    </location>
</feature>
<sequence>MKGMIQSFREMTIIGRVGVLVGIVASVSGIALSVILCLFNPYVGGTAKETIPVALFGLGLPALMVGVASLYGMFWLSCVAFIYSLPLSLYLAGTPGLFRFFLPVSIGYLILAITLRVDQKLRNVRH</sequence>
<name>A0A098AUB1_DESHA</name>